<organism evidence="4 5">
    <name type="scientific">Halorubrum vacuolatum</name>
    <name type="common">Natronobacterium vacuolatum</name>
    <dbReference type="NCBI Taxonomy" id="63740"/>
    <lineage>
        <taxon>Archaea</taxon>
        <taxon>Methanobacteriati</taxon>
        <taxon>Methanobacteriota</taxon>
        <taxon>Stenosarchaea group</taxon>
        <taxon>Halobacteria</taxon>
        <taxon>Halobacteriales</taxon>
        <taxon>Haloferacaceae</taxon>
        <taxon>Halorubrum</taxon>
    </lineage>
</organism>
<dbReference type="InterPro" id="IPR056494">
    <property type="entry name" value="DUF7108_C"/>
</dbReference>
<keyword evidence="5" id="KW-1185">Reference proteome</keyword>
<dbReference type="AlphaFoldDB" id="A0A238XJP6"/>
<evidence type="ECO:0000259" key="3">
    <source>
        <dbReference type="Pfam" id="PF23420"/>
    </source>
</evidence>
<evidence type="ECO:0000313" key="5">
    <source>
        <dbReference type="Proteomes" id="UP000198397"/>
    </source>
</evidence>
<proteinExistence type="predicted"/>
<name>A0A238XJP6_HALVU</name>
<sequence>MRPDEEPPEWAKRKAREIMAAERTDPEHGDEAADTPADTASEGHLPDEAVEEAERLTRLAREATDPAAARSYRDRRDALVEEYDYTPRLREEDDTLVLYPSEWVEGGTVQLDRVEDTDRAVEVSLSGPGDADRYREVAAYNDAIAAVVAAAVAEAVDGDRSLAEGAGEDAGSLAPVESLADLDPIANADPAVARAHAENARRFATFMSSHYVRPVDEATPATRAEFREEYLPRNGWPTETQLEVVEESLALIADVTADVDVADVTADIDVADVTADIDVDAVVDRDGTPALGDPSDTDGATSPETE</sequence>
<feature type="region of interest" description="Disordered" evidence="1">
    <location>
        <begin position="1"/>
        <end position="76"/>
    </location>
</feature>
<feature type="compositionally biased region" description="Basic and acidic residues" evidence="1">
    <location>
        <begin position="1"/>
        <end position="31"/>
    </location>
</feature>
<dbReference type="Pfam" id="PF23420">
    <property type="entry name" value="DUF7108_C"/>
    <property type="match status" value="1"/>
</dbReference>
<evidence type="ECO:0000313" key="4">
    <source>
        <dbReference type="EMBL" id="SNR59216.1"/>
    </source>
</evidence>
<dbReference type="InterPro" id="IPR055532">
    <property type="entry name" value="DUF7108_N"/>
</dbReference>
<dbReference type="Pfam" id="PF23418">
    <property type="entry name" value="DUF7108"/>
    <property type="match status" value="1"/>
</dbReference>
<evidence type="ECO:0008006" key="6">
    <source>
        <dbReference type="Google" id="ProtNLM"/>
    </source>
</evidence>
<evidence type="ECO:0000256" key="1">
    <source>
        <dbReference type="SAM" id="MobiDB-lite"/>
    </source>
</evidence>
<protein>
    <recommendedName>
        <fullName evidence="6">RnhA operon protein</fullName>
    </recommendedName>
</protein>
<dbReference type="EMBL" id="FZNQ01000019">
    <property type="protein sequence ID" value="SNR59216.1"/>
    <property type="molecule type" value="Genomic_DNA"/>
</dbReference>
<feature type="region of interest" description="Disordered" evidence="1">
    <location>
        <begin position="284"/>
        <end position="306"/>
    </location>
</feature>
<dbReference type="RefSeq" id="WP_394335418.1">
    <property type="nucleotide sequence ID" value="NZ_FZNQ01000019.1"/>
</dbReference>
<feature type="domain" description="DUF7108" evidence="2">
    <location>
        <begin position="45"/>
        <end position="127"/>
    </location>
</feature>
<feature type="compositionally biased region" description="Basic and acidic residues" evidence="1">
    <location>
        <begin position="44"/>
        <end position="64"/>
    </location>
</feature>
<reference evidence="4 5" key="1">
    <citation type="submission" date="2017-06" db="EMBL/GenBank/DDBJ databases">
        <authorList>
            <person name="Kim H.J."/>
            <person name="Triplett B.A."/>
        </authorList>
    </citation>
    <scope>NUCLEOTIDE SEQUENCE [LARGE SCALE GENOMIC DNA]</scope>
    <source>
        <strain evidence="4 5">DSM 8800</strain>
    </source>
</reference>
<evidence type="ECO:0000259" key="2">
    <source>
        <dbReference type="Pfam" id="PF23418"/>
    </source>
</evidence>
<dbReference type="Proteomes" id="UP000198397">
    <property type="component" value="Unassembled WGS sequence"/>
</dbReference>
<gene>
    <name evidence="4" type="ORF">SAMN06264855_11917</name>
</gene>
<feature type="domain" description="DUF7108" evidence="3">
    <location>
        <begin position="192"/>
        <end position="257"/>
    </location>
</feature>
<accession>A0A238XJP6</accession>